<keyword evidence="10" id="KW-1185">Reference proteome</keyword>
<feature type="transmembrane region" description="Helical" evidence="8">
    <location>
        <begin position="250"/>
        <end position="269"/>
    </location>
</feature>
<organism evidence="9 10">
    <name type="scientific">Galbibacter marinus</name>
    <dbReference type="NCBI Taxonomy" id="555500"/>
    <lineage>
        <taxon>Bacteria</taxon>
        <taxon>Pseudomonadati</taxon>
        <taxon>Bacteroidota</taxon>
        <taxon>Flavobacteriia</taxon>
        <taxon>Flavobacteriales</taxon>
        <taxon>Flavobacteriaceae</taxon>
        <taxon>Galbibacter</taxon>
    </lineage>
</organism>
<keyword evidence="3" id="KW-0813">Transport</keyword>
<dbReference type="CDD" id="cd09319">
    <property type="entry name" value="TDT_like_1"/>
    <property type="match status" value="1"/>
</dbReference>
<comment type="caution">
    <text evidence="9">The sequence shown here is derived from an EMBL/GenBank/DDBJ whole genome shotgun (WGS) entry which is preliminary data.</text>
</comment>
<evidence type="ECO:0000256" key="5">
    <source>
        <dbReference type="ARBA" id="ARBA00022692"/>
    </source>
</evidence>
<feature type="transmembrane region" description="Helical" evidence="8">
    <location>
        <begin position="79"/>
        <end position="97"/>
    </location>
</feature>
<keyword evidence="4" id="KW-1003">Cell membrane</keyword>
<dbReference type="InterPro" id="IPR004695">
    <property type="entry name" value="SLAC1/Mae1/Ssu1/TehA"/>
</dbReference>
<dbReference type="Gene3D" id="1.50.10.150">
    <property type="entry name" value="Voltage-dependent anion channel"/>
    <property type="match status" value="1"/>
</dbReference>
<evidence type="ECO:0000256" key="7">
    <source>
        <dbReference type="ARBA" id="ARBA00023136"/>
    </source>
</evidence>
<dbReference type="EMBL" id="AMSG01000002">
    <property type="protein sequence ID" value="EKF56528.1"/>
    <property type="molecule type" value="Genomic_DNA"/>
</dbReference>
<dbReference type="Proteomes" id="UP000007364">
    <property type="component" value="Unassembled WGS sequence"/>
</dbReference>
<feature type="transmembrane region" description="Helical" evidence="8">
    <location>
        <begin position="211"/>
        <end position="230"/>
    </location>
</feature>
<feature type="transmembrane region" description="Helical" evidence="8">
    <location>
        <begin position="37"/>
        <end position="58"/>
    </location>
</feature>
<dbReference type="PATRIC" id="fig|555500.3.peg.696"/>
<dbReference type="AlphaFoldDB" id="K2P660"/>
<comment type="similarity">
    <text evidence="2">Belongs to the tellurite-resistance/dicarboxylate transporter (TDT) family.</text>
</comment>
<dbReference type="PANTHER" id="PTHR31686">
    <property type="match status" value="1"/>
</dbReference>
<keyword evidence="5 8" id="KW-0812">Transmembrane</keyword>
<dbReference type="PANTHER" id="PTHR31686:SF1">
    <property type="entry name" value="SULFITE EFFLUX PUMP SSU1"/>
    <property type="match status" value="1"/>
</dbReference>
<dbReference type="InterPro" id="IPR038665">
    <property type="entry name" value="Voltage-dep_anion_channel_sf"/>
</dbReference>
<dbReference type="eggNOG" id="COG1275">
    <property type="taxonomic scope" value="Bacteria"/>
</dbReference>
<accession>K2P660</accession>
<feature type="transmembrane region" description="Helical" evidence="8">
    <location>
        <begin position="103"/>
        <end position="126"/>
    </location>
</feature>
<evidence type="ECO:0000256" key="2">
    <source>
        <dbReference type="ARBA" id="ARBA00008566"/>
    </source>
</evidence>
<feature type="transmembrane region" description="Helical" evidence="8">
    <location>
        <begin position="138"/>
        <end position="157"/>
    </location>
</feature>
<name>K2P660_9FLAO</name>
<keyword evidence="7 8" id="KW-0472">Membrane</keyword>
<feature type="transmembrane region" description="Helical" evidence="8">
    <location>
        <begin position="169"/>
        <end position="190"/>
    </location>
</feature>
<evidence type="ECO:0000313" key="10">
    <source>
        <dbReference type="Proteomes" id="UP000007364"/>
    </source>
</evidence>
<gene>
    <name evidence="9" type="ORF">I215_03358</name>
</gene>
<evidence type="ECO:0000256" key="4">
    <source>
        <dbReference type="ARBA" id="ARBA00022475"/>
    </source>
</evidence>
<evidence type="ECO:0000256" key="1">
    <source>
        <dbReference type="ARBA" id="ARBA00004651"/>
    </source>
</evidence>
<feature type="transmembrane region" description="Helical" evidence="8">
    <location>
        <begin position="12"/>
        <end position="31"/>
    </location>
</feature>
<feature type="transmembrane region" description="Helical" evidence="8">
    <location>
        <begin position="289"/>
        <end position="306"/>
    </location>
</feature>
<proteinExistence type="inferred from homology"/>
<evidence type="ECO:0000256" key="8">
    <source>
        <dbReference type="SAM" id="Phobius"/>
    </source>
</evidence>
<evidence type="ECO:0000313" key="9">
    <source>
        <dbReference type="EMBL" id="EKF56528.1"/>
    </source>
</evidence>
<evidence type="ECO:0000256" key="6">
    <source>
        <dbReference type="ARBA" id="ARBA00022989"/>
    </source>
</evidence>
<dbReference type="OrthoDB" id="958273at2"/>
<keyword evidence="6 8" id="KW-1133">Transmembrane helix</keyword>
<protein>
    <submittedName>
        <fullName evidence="9">C4-dicarboxylate transporter/malic acid transport protein</fullName>
    </submittedName>
</protein>
<sequence>MDILQQKIKTLLPAYFAIVMATGIISIALHLTGSVSLSFALFYINLIFISGLLGIFTYRCIRYTKDVYNDFRSYIKGPGFFTIVAALCIVGNQFILLNGDISTARILLIVAGIAWIFIGYGFFFNITVTKNKKPLNEGINGTWLVIIVAIQALSSLISFLTEGDDQPDYFLLFLALILFLLGCIFYLYIMSLIIYRISFFSLNAQELGAPYWINMGATAITTLAGSMLILHTQNFNFITDILPFIKGFTLFFWAAGTWWIPLLVVLGMWRHIIKKVPVPTTAKGYDASYWGMVFPLGMYAVSTFRLSEALEIPFLRHIPEYFIYVAIFAWLAVMTGFIHNLYTTFVSKKETPSTPLEK</sequence>
<comment type="subcellular location">
    <subcellularLocation>
        <location evidence="1">Cell membrane</location>
        <topology evidence="1">Multi-pass membrane protein</topology>
    </subcellularLocation>
</comment>
<dbReference type="RefSeq" id="WP_008990547.1">
    <property type="nucleotide sequence ID" value="NZ_AMSG01000002.1"/>
</dbReference>
<dbReference type="InterPro" id="IPR051629">
    <property type="entry name" value="Sulfite_efflux_TDT"/>
</dbReference>
<dbReference type="GO" id="GO:0000319">
    <property type="term" value="F:sulfite transmembrane transporter activity"/>
    <property type="evidence" value="ECO:0007669"/>
    <property type="project" value="TreeGrafter"/>
</dbReference>
<feature type="transmembrane region" description="Helical" evidence="8">
    <location>
        <begin position="321"/>
        <end position="342"/>
    </location>
</feature>
<evidence type="ECO:0000256" key="3">
    <source>
        <dbReference type="ARBA" id="ARBA00022448"/>
    </source>
</evidence>
<dbReference type="GO" id="GO:0005886">
    <property type="term" value="C:plasma membrane"/>
    <property type="evidence" value="ECO:0007669"/>
    <property type="project" value="UniProtKB-SubCell"/>
</dbReference>
<dbReference type="Pfam" id="PF03595">
    <property type="entry name" value="SLAC1"/>
    <property type="match status" value="1"/>
</dbReference>
<dbReference type="STRING" id="555500.I215_03358"/>
<reference evidence="9 10" key="1">
    <citation type="journal article" date="2012" name="J. Bacteriol.">
        <title>Genome Sequence of Galbibacter marinum Type Strain ck-I2-15.</title>
        <authorList>
            <person name="Lai Q."/>
            <person name="Li C."/>
            <person name="Shao Z."/>
        </authorList>
    </citation>
    <scope>NUCLEOTIDE SEQUENCE [LARGE SCALE GENOMIC DNA]</scope>
    <source>
        <strain evidence="10">ck-I2-15</strain>
    </source>
</reference>